<comment type="caution">
    <text evidence="14">The sequence shown here is derived from an EMBL/GenBank/DDBJ whole genome shotgun (WGS) entry which is preliminary data.</text>
</comment>
<keyword evidence="10" id="KW-0408">Iron</keyword>
<evidence type="ECO:0000313" key="14">
    <source>
        <dbReference type="EMBL" id="MBI2875793.1"/>
    </source>
</evidence>
<evidence type="ECO:0000256" key="7">
    <source>
        <dbReference type="ARBA" id="ARBA00022723"/>
    </source>
</evidence>
<dbReference type="PANTHER" id="PTHR30365:SF14">
    <property type="entry name" value="CYTOCHROME BD MENAQUINOL OXIDASE SUBUNIT I-RELATED"/>
    <property type="match status" value="1"/>
</dbReference>
<evidence type="ECO:0000256" key="4">
    <source>
        <dbReference type="ARBA" id="ARBA00022475"/>
    </source>
</evidence>
<feature type="transmembrane region" description="Helical" evidence="12">
    <location>
        <begin position="15"/>
        <end position="40"/>
    </location>
</feature>
<evidence type="ECO:0000256" key="2">
    <source>
        <dbReference type="ARBA" id="ARBA00009819"/>
    </source>
</evidence>
<keyword evidence="9 12" id="KW-1133">Transmembrane helix</keyword>
<dbReference type="InterPro" id="IPR036909">
    <property type="entry name" value="Cyt_c-like_dom_sf"/>
</dbReference>
<dbReference type="InterPro" id="IPR009056">
    <property type="entry name" value="Cyt_c-like_dom"/>
</dbReference>
<gene>
    <name evidence="14" type="ORF">HYY20_02805</name>
</gene>
<dbReference type="SUPFAM" id="SSF46626">
    <property type="entry name" value="Cytochrome c"/>
    <property type="match status" value="1"/>
</dbReference>
<dbReference type="Pfam" id="PF01654">
    <property type="entry name" value="Cyt_bd_oxida_I"/>
    <property type="match status" value="1"/>
</dbReference>
<organism evidence="14 15">
    <name type="scientific">Tectimicrobiota bacterium</name>
    <dbReference type="NCBI Taxonomy" id="2528274"/>
    <lineage>
        <taxon>Bacteria</taxon>
        <taxon>Pseudomonadati</taxon>
        <taxon>Nitrospinota/Tectimicrobiota group</taxon>
        <taxon>Candidatus Tectimicrobiota</taxon>
    </lineage>
</organism>
<keyword evidence="3" id="KW-0813">Transport</keyword>
<evidence type="ECO:0000256" key="10">
    <source>
        <dbReference type="ARBA" id="ARBA00023004"/>
    </source>
</evidence>
<evidence type="ECO:0000313" key="15">
    <source>
        <dbReference type="Proteomes" id="UP000769766"/>
    </source>
</evidence>
<dbReference type="GO" id="GO:0046872">
    <property type="term" value="F:metal ion binding"/>
    <property type="evidence" value="ECO:0007669"/>
    <property type="project" value="UniProtKB-KW"/>
</dbReference>
<comment type="similarity">
    <text evidence="2">Belongs to the cytochrome ubiquinol oxidase subunit 1 family.</text>
</comment>
<evidence type="ECO:0000256" key="3">
    <source>
        <dbReference type="ARBA" id="ARBA00022448"/>
    </source>
</evidence>
<dbReference type="GO" id="GO:0009055">
    <property type="term" value="F:electron transfer activity"/>
    <property type="evidence" value="ECO:0007669"/>
    <property type="project" value="InterPro"/>
</dbReference>
<dbReference type="GO" id="GO:0020037">
    <property type="term" value="F:heme binding"/>
    <property type="evidence" value="ECO:0007669"/>
    <property type="project" value="InterPro"/>
</dbReference>
<dbReference type="PANTHER" id="PTHR30365">
    <property type="entry name" value="CYTOCHROME D UBIQUINOL OXIDASE"/>
    <property type="match status" value="1"/>
</dbReference>
<feature type="transmembrane region" description="Helical" evidence="12">
    <location>
        <begin position="285"/>
        <end position="304"/>
    </location>
</feature>
<dbReference type="EMBL" id="JACPRF010000085">
    <property type="protein sequence ID" value="MBI2875793.1"/>
    <property type="molecule type" value="Genomic_DNA"/>
</dbReference>
<dbReference type="InterPro" id="IPR002585">
    <property type="entry name" value="Cyt-d_ubiquinol_oxidase_su_1"/>
</dbReference>
<evidence type="ECO:0000259" key="13">
    <source>
        <dbReference type="Pfam" id="PF13442"/>
    </source>
</evidence>
<dbReference type="GO" id="GO:0019646">
    <property type="term" value="P:aerobic electron transport chain"/>
    <property type="evidence" value="ECO:0007669"/>
    <property type="project" value="InterPro"/>
</dbReference>
<dbReference type="GO" id="GO:0070069">
    <property type="term" value="C:cytochrome complex"/>
    <property type="evidence" value="ECO:0007669"/>
    <property type="project" value="InterPro"/>
</dbReference>
<evidence type="ECO:0000256" key="1">
    <source>
        <dbReference type="ARBA" id="ARBA00004651"/>
    </source>
</evidence>
<keyword evidence="6 12" id="KW-0812">Transmembrane</keyword>
<feature type="domain" description="Cytochrome c" evidence="13">
    <location>
        <begin position="373"/>
        <end position="441"/>
    </location>
</feature>
<comment type="subcellular location">
    <subcellularLocation>
        <location evidence="1">Cell membrane</location>
        <topology evidence="1">Multi-pass membrane protein</topology>
    </subcellularLocation>
</comment>
<dbReference type="Pfam" id="PF13442">
    <property type="entry name" value="Cytochrome_CBB3"/>
    <property type="match status" value="1"/>
</dbReference>
<keyword evidence="7" id="KW-0479">Metal-binding</keyword>
<feature type="transmembrane region" description="Helical" evidence="12">
    <location>
        <begin position="135"/>
        <end position="157"/>
    </location>
</feature>
<keyword evidence="5" id="KW-0349">Heme</keyword>
<evidence type="ECO:0000256" key="9">
    <source>
        <dbReference type="ARBA" id="ARBA00022989"/>
    </source>
</evidence>
<reference evidence="14" key="1">
    <citation type="submission" date="2020-07" db="EMBL/GenBank/DDBJ databases">
        <title>Huge and variable diversity of episymbiotic CPR bacteria and DPANN archaea in groundwater ecosystems.</title>
        <authorList>
            <person name="He C.Y."/>
            <person name="Keren R."/>
            <person name="Whittaker M."/>
            <person name="Farag I.F."/>
            <person name="Doudna J."/>
            <person name="Cate J.H.D."/>
            <person name="Banfield J.F."/>
        </authorList>
    </citation>
    <scope>NUCLEOTIDE SEQUENCE</scope>
    <source>
        <strain evidence="14">NC_groundwater_672_Ag_B-0.1um_62_36</strain>
    </source>
</reference>
<keyword evidence="11 12" id="KW-0472">Membrane</keyword>
<feature type="transmembrane region" description="Helical" evidence="12">
    <location>
        <begin position="61"/>
        <end position="83"/>
    </location>
</feature>
<keyword evidence="4" id="KW-1003">Cell membrane</keyword>
<proteinExistence type="inferred from homology"/>
<dbReference type="AlphaFoldDB" id="A0A932CLU6"/>
<feature type="transmembrane region" description="Helical" evidence="12">
    <location>
        <begin position="245"/>
        <end position="273"/>
    </location>
</feature>
<evidence type="ECO:0000256" key="5">
    <source>
        <dbReference type="ARBA" id="ARBA00022617"/>
    </source>
</evidence>
<feature type="transmembrane region" description="Helical" evidence="12">
    <location>
        <begin position="221"/>
        <end position="239"/>
    </location>
</feature>
<evidence type="ECO:0000256" key="11">
    <source>
        <dbReference type="ARBA" id="ARBA00023136"/>
    </source>
</evidence>
<keyword evidence="8" id="KW-0249">Electron transport</keyword>
<sequence>MHYPWWYVPFLTSPMLIAIVAVMHVIVSHYAVGGGFFLAVETQYAYRTHDRDYLAYLQEHAWFFILVTVAYGAITGVGIWWTIGLASPLATEMLIHIFVFGWAIEYVFFIVEIASAFIFFYYWGRLDPKTHRIIGWIYAISAWISLVLITGITAFMLHPGAWPQDQNFWTGFFNPQFVPQVLARTGGSFLLASLYVYLHAAFKIKDPELCRLVESHSTRPALLGALLVVLGGVGWYLFLPESAQAALAAASVLNVLMVLIFAITAAVFVMLYLGPYRNPGWLSPGFAILFLALGFAAVTTGEYIREAVRKPYIIYNVVMSTQILPEEIPILRRVGYLEGGTWTRAFVAARYPHLMREGGIDEPRLLALPEADQVRLGEVLFQYACNNCHALTQGYSPVAHLIRGWTPQMIRMVVLQPERIHFFMPPWAGTREEAELLTKYLVTLAPPHPAGMYYGNGRMPAESPEEIPTPRR</sequence>
<feature type="transmembrane region" description="Helical" evidence="12">
    <location>
        <begin position="177"/>
        <end position="200"/>
    </location>
</feature>
<accession>A0A932CLU6</accession>
<feature type="transmembrane region" description="Helical" evidence="12">
    <location>
        <begin position="95"/>
        <end position="123"/>
    </location>
</feature>
<dbReference type="GO" id="GO:0016682">
    <property type="term" value="F:oxidoreductase activity, acting on diphenols and related substances as donors, oxygen as acceptor"/>
    <property type="evidence" value="ECO:0007669"/>
    <property type="project" value="TreeGrafter"/>
</dbReference>
<evidence type="ECO:0000256" key="8">
    <source>
        <dbReference type="ARBA" id="ARBA00022982"/>
    </source>
</evidence>
<evidence type="ECO:0000256" key="6">
    <source>
        <dbReference type="ARBA" id="ARBA00022692"/>
    </source>
</evidence>
<dbReference type="Gene3D" id="1.10.760.10">
    <property type="entry name" value="Cytochrome c-like domain"/>
    <property type="match status" value="1"/>
</dbReference>
<dbReference type="Proteomes" id="UP000769766">
    <property type="component" value="Unassembled WGS sequence"/>
</dbReference>
<dbReference type="GO" id="GO:0005886">
    <property type="term" value="C:plasma membrane"/>
    <property type="evidence" value="ECO:0007669"/>
    <property type="project" value="UniProtKB-SubCell"/>
</dbReference>
<evidence type="ECO:0000256" key="12">
    <source>
        <dbReference type="SAM" id="Phobius"/>
    </source>
</evidence>
<protein>
    <submittedName>
        <fullName evidence="14">Cytochrome ubiquinol oxidase subunit I</fullName>
    </submittedName>
</protein>
<name>A0A932CLU6_UNCTE</name>